<evidence type="ECO:0000313" key="2">
    <source>
        <dbReference type="EMBL" id="EFI34953.1"/>
    </source>
</evidence>
<dbReference type="GO" id="GO:0035438">
    <property type="term" value="F:cyclic-di-GMP binding"/>
    <property type="evidence" value="ECO:0007669"/>
    <property type="project" value="InterPro"/>
</dbReference>
<reference evidence="2" key="1">
    <citation type="submission" date="2010-05" db="EMBL/GenBank/DDBJ databases">
        <title>The draft genome of Desulfonatronospira thiodismutans ASO3-1.</title>
        <authorList>
            <consortium name="US DOE Joint Genome Institute (JGI-PGF)"/>
            <person name="Lucas S."/>
            <person name="Copeland A."/>
            <person name="Lapidus A."/>
            <person name="Cheng J.-F."/>
            <person name="Bruce D."/>
            <person name="Goodwin L."/>
            <person name="Pitluck S."/>
            <person name="Chertkov O."/>
            <person name="Brettin T."/>
            <person name="Detter J.C."/>
            <person name="Han C."/>
            <person name="Land M.L."/>
            <person name="Hauser L."/>
            <person name="Kyrpides N."/>
            <person name="Mikhailova N."/>
            <person name="Muyzer G."/>
            <person name="Woyke T."/>
        </authorList>
    </citation>
    <scope>NUCLEOTIDE SEQUENCE [LARGE SCALE GENOMIC DNA]</scope>
    <source>
        <strain evidence="2">ASO3-1</strain>
    </source>
</reference>
<organism evidence="2 3">
    <name type="scientific">Desulfonatronospira thiodismutans ASO3-1</name>
    <dbReference type="NCBI Taxonomy" id="555779"/>
    <lineage>
        <taxon>Bacteria</taxon>
        <taxon>Pseudomonadati</taxon>
        <taxon>Thermodesulfobacteriota</taxon>
        <taxon>Desulfovibrionia</taxon>
        <taxon>Desulfovibrionales</taxon>
        <taxon>Desulfonatronovibrionaceae</taxon>
        <taxon>Desulfonatronospira</taxon>
    </lineage>
</organism>
<proteinExistence type="predicted"/>
<dbReference type="Gene3D" id="2.40.10.220">
    <property type="entry name" value="predicted glycosyltransferase like domains"/>
    <property type="match status" value="1"/>
</dbReference>
<sequence length="136" mass="16042">MSDFFGEFNFDYETGTRRRAYRISIPGLYVRIRGLEHAFPVQDISATGVAFENTYRQHLDYQPGDEMELDLLIKDRTYLEELKALLVRHRDFMLACEFHDLGLRQEAGLDKLVLEVQKKWIAAKKKKRAEEKNEKT</sequence>
<dbReference type="eggNOG" id="ENOG502ZFS3">
    <property type="taxonomic scope" value="Bacteria"/>
</dbReference>
<accession>D6SQC7</accession>
<protein>
    <submittedName>
        <fullName evidence="2">Type IV pilus assembly PilZ</fullName>
    </submittedName>
</protein>
<name>D6SQC7_9BACT</name>
<dbReference type="EMBL" id="ACJN02000002">
    <property type="protein sequence ID" value="EFI34953.1"/>
    <property type="molecule type" value="Genomic_DNA"/>
</dbReference>
<gene>
    <name evidence="2" type="ORF">Dthio_PD2345</name>
</gene>
<evidence type="ECO:0000313" key="3">
    <source>
        <dbReference type="Proteomes" id="UP000005496"/>
    </source>
</evidence>
<comment type="caution">
    <text evidence="2">The sequence shown here is derived from an EMBL/GenBank/DDBJ whole genome shotgun (WGS) entry which is preliminary data.</text>
</comment>
<dbReference type="Pfam" id="PF07238">
    <property type="entry name" value="PilZ"/>
    <property type="match status" value="1"/>
</dbReference>
<dbReference type="InterPro" id="IPR009875">
    <property type="entry name" value="PilZ_domain"/>
</dbReference>
<keyword evidence="3" id="KW-1185">Reference proteome</keyword>
<evidence type="ECO:0000259" key="1">
    <source>
        <dbReference type="Pfam" id="PF07238"/>
    </source>
</evidence>
<dbReference type="RefSeq" id="WP_008870267.1">
    <property type="nucleotide sequence ID" value="NZ_ACJN02000002.1"/>
</dbReference>
<dbReference type="Proteomes" id="UP000005496">
    <property type="component" value="Unassembled WGS sequence"/>
</dbReference>
<dbReference type="OrthoDB" id="5471615at2"/>
<dbReference type="SUPFAM" id="SSF141371">
    <property type="entry name" value="PilZ domain-like"/>
    <property type="match status" value="1"/>
</dbReference>
<feature type="domain" description="PilZ" evidence="1">
    <location>
        <begin position="17"/>
        <end position="114"/>
    </location>
</feature>
<dbReference type="AlphaFoldDB" id="D6SQC7"/>